<keyword evidence="2" id="KW-0472">Membrane</keyword>
<feature type="compositionally biased region" description="Polar residues" evidence="1">
    <location>
        <begin position="52"/>
        <end position="63"/>
    </location>
</feature>
<keyword evidence="2" id="KW-1133">Transmembrane helix</keyword>
<dbReference type="OrthoDB" id="10251744at2759"/>
<keyword evidence="4" id="KW-1185">Reference proteome</keyword>
<feature type="region of interest" description="Disordered" evidence="1">
    <location>
        <begin position="36"/>
        <end position="63"/>
    </location>
</feature>
<dbReference type="InterPro" id="IPR038437">
    <property type="entry name" value="GINS_Psf3_sf"/>
</dbReference>
<keyword evidence="2" id="KW-0812">Transmembrane</keyword>
<dbReference type="Gene3D" id="1.20.58.2050">
    <property type="match status" value="1"/>
</dbReference>
<feature type="compositionally biased region" description="Polar residues" evidence="1">
    <location>
        <begin position="148"/>
        <end position="157"/>
    </location>
</feature>
<dbReference type="AlphaFoldDB" id="K0SE12"/>
<evidence type="ECO:0000256" key="1">
    <source>
        <dbReference type="SAM" id="MobiDB-lite"/>
    </source>
</evidence>
<reference evidence="3 4" key="1">
    <citation type="journal article" date="2012" name="Genome Biol.">
        <title>Genome and low-iron response of an oceanic diatom adapted to chronic iron limitation.</title>
        <authorList>
            <person name="Lommer M."/>
            <person name="Specht M."/>
            <person name="Roy A.S."/>
            <person name="Kraemer L."/>
            <person name="Andreson R."/>
            <person name="Gutowska M.A."/>
            <person name="Wolf J."/>
            <person name="Bergner S.V."/>
            <person name="Schilhabel M.B."/>
            <person name="Klostermeier U.C."/>
            <person name="Beiko R.G."/>
            <person name="Rosenstiel P."/>
            <person name="Hippler M."/>
            <person name="Laroche J."/>
        </authorList>
    </citation>
    <scope>NUCLEOTIDE SEQUENCE [LARGE SCALE GENOMIC DNA]</scope>
    <source>
        <strain evidence="3 4">CCMP1005</strain>
    </source>
</reference>
<accession>K0SE12</accession>
<protein>
    <submittedName>
        <fullName evidence="3">Uncharacterized protein</fullName>
    </submittedName>
</protein>
<dbReference type="InterPro" id="IPR010492">
    <property type="entry name" value="GINS_Psf3"/>
</dbReference>
<name>K0SE12_THAOC</name>
<feature type="region of interest" description="Disordered" evidence="1">
    <location>
        <begin position="142"/>
        <end position="161"/>
    </location>
</feature>
<feature type="transmembrane region" description="Helical" evidence="2">
    <location>
        <begin position="79"/>
        <end position="101"/>
    </location>
</feature>
<dbReference type="Proteomes" id="UP000266841">
    <property type="component" value="Unassembled WGS sequence"/>
</dbReference>
<dbReference type="OMA" id="MWALERW"/>
<dbReference type="SUPFAM" id="SSF160059">
    <property type="entry name" value="PriA/YqbF domain"/>
    <property type="match status" value="1"/>
</dbReference>
<dbReference type="PANTHER" id="PTHR22768:SF0">
    <property type="entry name" value="DNA REPLICATION COMPLEX GINS PROTEIN PSF3"/>
    <property type="match status" value="1"/>
</dbReference>
<proteinExistence type="predicted"/>
<dbReference type="PANTHER" id="PTHR22768">
    <property type="entry name" value="DNA REPLICATION COMPLEX GINS PROTEIN PSF3"/>
    <property type="match status" value="1"/>
</dbReference>
<organism evidence="3 4">
    <name type="scientific">Thalassiosira oceanica</name>
    <name type="common">Marine diatom</name>
    <dbReference type="NCBI Taxonomy" id="159749"/>
    <lineage>
        <taxon>Eukaryota</taxon>
        <taxon>Sar</taxon>
        <taxon>Stramenopiles</taxon>
        <taxon>Ochrophyta</taxon>
        <taxon>Bacillariophyta</taxon>
        <taxon>Coscinodiscophyceae</taxon>
        <taxon>Thalassiosirophycidae</taxon>
        <taxon>Thalassiosirales</taxon>
        <taxon>Thalassiosiraceae</taxon>
        <taxon>Thalassiosira</taxon>
    </lineage>
</organism>
<evidence type="ECO:0000313" key="4">
    <source>
        <dbReference type="Proteomes" id="UP000266841"/>
    </source>
</evidence>
<dbReference type="eggNOG" id="ENOG502STND">
    <property type="taxonomic scope" value="Eukaryota"/>
</dbReference>
<dbReference type="GO" id="GO:0000811">
    <property type="term" value="C:GINS complex"/>
    <property type="evidence" value="ECO:0007669"/>
    <property type="project" value="TreeGrafter"/>
</dbReference>
<evidence type="ECO:0000313" key="3">
    <source>
        <dbReference type="EMBL" id="EJK64353.1"/>
    </source>
</evidence>
<sequence>MPSYYDVDAILAEEELLQVKPKFPFFHLAHLDPDSQRRKRRRDDDAVDKENNVNSRQSTDQTLSTGAKVKMPLWAVDKWAMLVITPVILLCAISATVSYLLHLIDATNENNLGSPPRSSKSEHYFLSGMLLTNLLQRTAHETKRALGRSTSRRSSGPNDELEHLTKEARHLRLSLLSTMMGERLCQNFDWTLSALDAIEDDVTCWVQRLSFLELSMFNRGVQASGAAKAWGEFGCGRMSASLSVIKGKSMMGKKGIDSATPGAEKNPAKHTVTPA</sequence>
<evidence type="ECO:0000256" key="2">
    <source>
        <dbReference type="SAM" id="Phobius"/>
    </source>
</evidence>
<feature type="region of interest" description="Disordered" evidence="1">
    <location>
        <begin position="253"/>
        <end position="275"/>
    </location>
</feature>
<comment type="caution">
    <text evidence="3">The sequence shown here is derived from an EMBL/GenBank/DDBJ whole genome shotgun (WGS) entry which is preliminary data.</text>
</comment>
<feature type="compositionally biased region" description="Basic and acidic residues" evidence="1">
    <location>
        <begin position="36"/>
        <end position="51"/>
    </location>
</feature>
<gene>
    <name evidence="3" type="ORF">THAOC_14921</name>
</gene>
<dbReference type="GO" id="GO:1902975">
    <property type="term" value="P:mitotic DNA replication initiation"/>
    <property type="evidence" value="ECO:0007669"/>
    <property type="project" value="TreeGrafter"/>
</dbReference>
<dbReference type="EMBL" id="AGNL01017347">
    <property type="protein sequence ID" value="EJK64353.1"/>
    <property type="molecule type" value="Genomic_DNA"/>
</dbReference>